<organism evidence="1 2">
    <name type="scientific">Arthrobotrys flagrans</name>
    <name type="common">Nematode-trapping fungus</name>
    <name type="synonym">Trichothecium flagrans</name>
    <dbReference type="NCBI Taxonomy" id="97331"/>
    <lineage>
        <taxon>Eukaryota</taxon>
        <taxon>Fungi</taxon>
        <taxon>Dikarya</taxon>
        <taxon>Ascomycota</taxon>
        <taxon>Pezizomycotina</taxon>
        <taxon>Orbiliomycetes</taxon>
        <taxon>Orbiliales</taxon>
        <taxon>Orbiliaceae</taxon>
        <taxon>Arthrobotrys</taxon>
    </lineage>
</organism>
<dbReference type="EMBL" id="SAEB01000012">
    <property type="protein sequence ID" value="RVD81094.1"/>
    <property type="molecule type" value="Genomic_DNA"/>
</dbReference>
<dbReference type="InterPro" id="IPR023393">
    <property type="entry name" value="START-like_dom_sf"/>
</dbReference>
<dbReference type="Proteomes" id="UP000283090">
    <property type="component" value="Unassembled WGS sequence"/>
</dbReference>
<protein>
    <recommendedName>
        <fullName evidence="3">Bet v I/Major latex protein domain-containing protein</fullName>
    </recommendedName>
</protein>
<dbReference type="Pfam" id="PF10604">
    <property type="entry name" value="Polyketide_cyc2"/>
    <property type="match status" value="1"/>
</dbReference>
<dbReference type="OrthoDB" id="10255646at2759"/>
<proteinExistence type="predicted"/>
<dbReference type="PANTHER" id="PTHR39332">
    <property type="entry name" value="BLL4707 PROTEIN"/>
    <property type="match status" value="1"/>
</dbReference>
<gene>
    <name evidence="1" type="ORF">DFL_008971</name>
</gene>
<evidence type="ECO:0000313" key="2">
    <source>
        <dbReference type="Proteomes" id="UP000283090"/>
    </source>
</evidence>
<reference evidence="1 2" key="1">
    <citation type="submission" date="2019-01" db="EMBL/GenBank/DDBJ databases">
        <title>Intercellular communication is required for trap formation in the nematode-trapping fungus Duddingtonia flagrans.</title>
        <authorList>
            <person name="Youssar L."/>
            <person name="Wernet V."/>
            <person name="Hensel N."/>
            <person name="Hildebrandt H.-G."/>
            <person name="Fischer R."/>
        </authorList>
    </citation>
    <scope>NUCLEOTIDE SEQUENCE [LARGE SCALE GENOMIC DNA]</scope>
    <source>
        <strain evidence="1 2">CBS H-5679</strain>
    </source>
</reference>
<dbReference type="InterPro" id="IPR019587">
    <property type="entry name" value="Polyketide_cyclase/dehydratase"/>
</dbReference>
<dbReference type="Gene3D" id="3.30.530.20">
    <property type="match status" value="1"/>
</dbReference>
<sequence>MSTIVIPTSTSVTESAVIDAPLSTVWHLIKLNSFPEWWSALQSSESVKGVSDEADVYKWTFKDGTVVGIKQEAHSAIDHYVTYSAISSDPATTYSSVISTVRLFPITSGQHSNSTFVQWSANFSGDADAGVIQDARYKRQEGLADLAKKVGK</sequence>
<keyword evidence="2" id="KW-1185">Reference proteome</keyword>
<dbReference type="GeneID" id="93591282"/>
<accession>A0A436ZQD7</accession>
<comment type="caution">
    <text evidence="1">The sequence shown here is derived from an EMBL/GenBank/DDBJ whole genome shotgun (WGS) entry which is preliminary data.</text>
</comment>
<evidence type="ECO:0008006" key="3">
    <source>
        <dbReference type="Google" id="ProtNLM"/>
    </source>
</evidence>
<evidence type="ECO:0000313" key="1">
    <source>
        <dbReference type="EMBL" id="RVD81094.1"/>
    </source>
</evidence>
<dbReference type="PANTHER" id="PTHR39332:SF7">
    <property type="entry name" value="SRPBCC FAMILY PROTEIN"/>
    <property type="match status" value="1"/>
</dbReference>
<dbReference type="VEuPathDB" id="FungiDB:DFL_008971"/>
<dbReference type="RefSeq" id="XP_067486638.1">
    <property type="nucleotide sequence ID" value="XM_067638784.1"/>
</dbReference>
<dbReference type="AlphaFoldDB" id="A0A436ZQD7"/>
<dbReference type="SUPFAM" id="SSF55961">
    <property type="entry name" value="Bet v1-like"/>
    <property type="match status" value="1"/>
</dbReference>
<name>A0A436ZQD7_ARTFL</name>